<dbReference type="PANTHER" id="PTHR30273">
    <property type="entry name" value="PERIPLASMIC SIGNAL SENSOR AND SIGMA FACTOR ACTIVATOR FECR-RELATED"/>
    <property type="match status" value="1"/>
</dbReference>
<dbReference type="PANTHER" id="PTHR30273:SF2">
    <property type="entry name" value="PROTEIN FECR"/>
    <property type="match status" value="1"/>
</dbReference>
<accession>A0A2V4II65</accession>
<sequence>MSDDVLDQAIGWLVRLESAQHAPALCAACLAWRQSDPRHEATWQALQEAQACFSQARELPGGVALRALTAPERADRRHALKLLTLGLLGLGLSGTALQHSPWRLSLADHSTRTGERRRVQLADGSELQLNSRSAVNVRFSATERLVELLEGQVYVRAQGDTRQRPLCVTSAEASLWTFGAAFDVCQARGNTRLAIDQGQIAIQVPGRAQQLAKAGEQYRIDRHGAQLLANPQAQGSAWTRGLLIANDMPLAELADTLARQREGWVGCDPTVADLRVSGVFQLDDTDNALRSLAHTWPVRLQWRTALWVRILPA</sequence>
<dbReference type="RefSeq" id="WP_110697029.1">
    <property type="nucleotide sequence ID" value="NZ_CP151184.1"/>
</dbReference>
<dbReference type="Pfam" id="PF16220">
    <property type="entry name" value="DUF4880"/>
    <property type="match status" value="1"/>
</dbReference>
<organism evidence="3 4">
    <name type="scientific">Pseudomonas soli</name>
    <dbReference type="NCBI Taxonomy" id="1306993"/>
    <lineage>
        <taxon>Bacteria</taxon>
        <taxon>Pseudomonadati</taxon>
        <taxon>Pseudomonadota</taxon>
        <taxon>Gammaproteobacteria</taxon>
        <taxon>Pseudomonadales</taxon>
        <taxon>Pseudomonadaceae</taxon>
        <taxon>Pseudomonas</taxon>
    </lineage>
</organism>
<gene>
    <name evidence="3" type="ORF">DMX07_01390</name>
</gene>
<proteinExistence type="predicted"/>
<dbReference type="PIRSF" id="PIRSF018266">
    <property type="entry name" value="FecR"/>
    <property type="match status" value="1"/>
</dbReference>
<feature type="domain" description="FecR N-terminal" evidence="2">
    <location>
        <begin position="7"/>
        <end position="47"/>
    </location>
</feature>
<comment type="caution">
    <text evidence="3">The sequence shown here is derived from an EMBL/GenBank/DDBJ whole genome shotgun (WGS) entry which is preliminary data.</text>
</comment>
<dbReference type="GO" id="GO:0016989">
    <property type="term" value="F:sigma factor antagonist activity"/>
    <property type="evidence" value="ECO:0007669"/>
    <property type="project" value="TreeGrafter"/>
</dbReference>
<dbReference type="EMBL" id="QJRO01000001">
    <property type="protein sequence ID" value="PYB86474.1"/>
    <property type="molecule type" value="Genomic_DNA"/>
</dbReference>
<dbReference type="Proteomes" id="UP000247620">
    <property type="component" value="Unassembled WGS sequence"/>
</dbReference>
<dbReference type="Pfam" id="PF04773">
    <property type="entry name" value="FecR"/>
    <property type="match status" value="1"/>
</dbReference>
<dbReference type="InterPro" id="IPR012373">
    <property type="entry name" value="Ferrdict_sens_TM"/>
</dbReference>
<dbReference type="InterPro" id="IPR032623">
    <property type="entry name" value="FecR_N"/>
</dbReference>
<reference evidence="3 4" key="1">
    <citation type="submission" date="2018-06" db="EMBL/GenBank/DDBJ databases">
        <title>Pseudomonas diversity within urban Lake Michigan freshwaters.</title>
        <authorList>
            <person name="Batrich M."/>
            <person name="Hatzopoulos T."/>
            <person name="Putonti C."/>
        </authorList>
    </citation>
    <scope>NUCLEOTIDE SEQUENCE [LARGE SCALE GENOMIC DNA]</scope>
    <source>
        <strain evidence="3 4">LBp-160603</strain>
    </source>
</reference>
<feature type="domain" description="FecR protein" evidence="1">
    <location>
        <begin position="108"/>
        <end position="200"/>
    </location>
</feature>
<name>A0A2V4II65_9PSED</name>
<evidence type="ECO:0000313" key="3">
    <source>
        <dbReference type="EMBL" id="PYB86474.1"/>
    </source>
</evidence>
<evidence type="ECO:0000259" key="2">
    <source>
        <dbReference type="Pfam" id="PF16220"/>
    </source>
</evidence>
<evidence type="ECO:0000259" key="1">
    <source>
        <dbReference type="Pfam" id="PF04773"/>
    </source>
</evidence>
<protein>
    <submittedName>
        <fullName evidence="3">Amino acid ABC transporter substrate-binding protein</fullName>
    </submittedName>
</protein>
<dbReference type="Gene3D" id="2.60.120.1440">
    <property type="match status" value="1"/>
</dbReference>
<dbReference type="InterPro" id="IPR006860">
    <property type="entry name" value="FecR"/>
</dbReference>
<dbReference type="AlphaFoldDB" id="A0A2V4II65"/>
<evidence type="ECO:0000313" key="4">
    <source>
        <dbReference type="Proteomes" id="UP000247620"/>
    </source>
</evidence>